<dbReference type="AlphaFoldDB" id="A0A4Q2L208"/>
<dbReference type="EMBL" id="SBAP01000008">
    <property type="protein sequence ID" value="RXZ70322.1"/>
    <property type="molecule type" value="Genomic_DNA"/>
</dbReference>
<dbReference type="SUPFAM" id="SSF56645">
    <property type="entry name" value="Acyl-CoA dehydrogenase NM domain-like"/>
    <property type="match status" value="1"/>
</dbReference>
<protein>
    <submittedName>
        <fullName evidence="2">Acyl-CoA dehydrogenase</fullName>
    </submittedName>
</protein>
<proteinExistence type="predicted"/>
<accession>A0A4Q2L208</accession>
<dbReference type="InterPro" id="IPR009100">
    <property type="entry name" value="AcylCoA_DH/oxidase_NM_dom_sf"/>
</dbReference>
<dbReference type="GO" id="GO:0050660">
    <property type="term" value="F:flavin adenine dinucleotide binding"/>
    <property type="evidence" value="ECO:0007669"/>
    <property type="project" value="InterPro"/>
</dbReference>
<dbReference type="Gene3D" id="1.10.540.10">
    <property type="entry name" value="Acyl-CoA dehydrogenase/oxidase, N-terminal domain"/>
    <property type="match status" value="1"/>
</dbReference>
<sequence>MYNLQLSEEQERICQMVKEFAVNEVAPGAKERDLNEDFLAT</sequence>
<dbReference type="Proteomes" id="UP000289216">
    <property type="component" value="Unassembled WGS sequence"/>
</dbReference>
<name>A0A4Q2L208_9FUSO</name>
<reference evidence="2 3" key="1">
    <citation type="submission" date="2019-01" db="EMBL/GenBank/DDBJ databases">
        <title>Fusobacterium necrophorum Isolated From the Uterus of Dairy Cows.</title>
        <authorList>
            <person name="Francis A.M."/>
        </authorList>
    </citation>
    <scope>NUCLEOTIDE SEQUENCE [LARGE SCALE GENOMIC DNA]</scope>
    <source>
        <strain evidence="2 3">KG35</strain>
    </source>
</reference>
<dbReference type="InterPro" id="IPR037069">
    <property type="entry name" value="AcylCoA_DH/ox_N_sf"/>
</dbReference>
<dbReference type="EMBL" id="SBAP01000005">
    <property type="protein sequence ID" value="RXZ70900.1"/>
    <property type="molecule type" value="Genomic_DNA"/>
</dbReference>
<evidence type="ECO:0000313" key="1">
    <source>
        <dbReference type="EMBL" id="RXZ70322.1"/>
    </source>
</evidence>
<evidence type="ECO:0000313" key="2">
    <source>
        <dbReference type="EMBL" id="RXZ70900.1"/>
    </source>
</evidence>
<dbReference type="GO" id="GO:0016627">
    <property type="term" value="F:oxidoreductase activity, acting on the CH-CH group of donors"/>
    <property type="evidence" value="ECO:0007669"/>
    <property type="project" value="InterPro"/>
</dbReference>
<comment type="caution">
    <text evidence="2">The sequence shown here is derived from an EMBL/GenBank/DDBJ whole genome shotgun (WGS) entry which is preliminary data.</text>
</comment>
<gene>
    <name evidence="2" type="ORF">EPT53_02735</name>
    <name evidence="1" type="ORF">EPT53_03740</name>
</gene>
<organism evidence="2 3">
    <name type="scientific">Fusobacterium necrophorum</name>
    <dbReference type="NCBI Taxonomy" id="859"/>
    <lineage>
        <taxon>Bacteria</taxon>
        <taxon>Fusobacteriati</taxon>
        <taxon>Fusobacteriota</taxon>
        <taxon>Fusobacteriia</taxon>
        <taxon>Fusobacteriales</taxon>
        <taxon>Fusobacteriaceae</taxon>
        <taxon>Fusobacterium</taxon>
    </lineage>
</organism>
<feature type="non-terminal residue" evidence="2">
    <location>
        <position position="41"/>
    </location>
</feature>
<evidence type="ECO:0000313" key="3">
    <source>
        <dbReference type="Proteomes" id="UP000289216"/>
    </source>
</evidence>